<dbReference type="Pfam" id="PF03473">
    <property type="entry name" value="MOSC"/>
    <property type="match status" value="1"/>
</dbReference>
<dbReference type="Proteomes" id="UP001284601">
    <property type="component" value="Unassembled WGS sequence"/>
</dbReference>
<dbReference type="InterPro" id="IPR005302">
    <property type="entry name" value="MoCF_Sase_C"/>
</dbReference>
<dbReference type="EMBL" id="JAWSTH010000049">
    <property type="protein sequence ID" value="MDW5596202.1"/>
    <property type="molecule type" value="Genomic_DNA"/>
</dbReference>
<reference evidence="3" key="1">
    <citation type="submission" date="2023-07" db="EMBL/GenBank/DDBJ databases">
        <title>Conexibacter stalactiti sp. nov., isolated from stalactites in a lava cave and emended description of the genus Conexibacter.</title>
        <authorList>
            <person name="Lee S.D."/>
        </authorList>
    </citation>
    <scope>NUCLEOTIDE SEQUENCE [LARGE SCALE GENOMIC DNA]</scope>
    <source>
        <strain evidence="3">KCTC 39840</strain>
    </source>
</reference>
<dbReference type="PANTHER" id="PTHR30212:SF2">
    <property type="entry name" value="PROTEIN YIIM"/>
    <property type="match status" value="1"/>
</dbReference>
<keyword evidence="3" id="KW-1185">Reference proteome</keyword>
<dbReference type="InterPro" id="IPR011037">
    <property type="entry name" value="Pyrv_Knase-like_insert_dom_sf"/>
</dbReference>
<dbReference type="SUPFAM" id="SSF50800">
    <property type="entry name" value="PK beta-barrel domain-like"/>
    <property type="match status" value="1"/>
</dbReference>
<name>A0ABU4HS92_9ACTN</name>
<dbReference type="PROSITE" id="PS51340">
    <property type="entry name" value="MOSC"/>
    <property type="match status" value="1"/>
</dbReference>
<proteinExistence type="predicted"/>
<evidence type="ECO:0000313" key="2">
    <source>
        <dbReference type="EMBL" id="MDW5596202.1"/>
    </source>
</evidence>
<sequence>MGELLSVNVGQPAPIGTRKGQPVGSAIRKRPVDGRVRVEGVNVAGDRQADWRVHGGPDKAVYAYAREDGDWWARELEREIPAGELFGENLTTRGIDCTNAVIGERWRIGTTLLEVCQPRIPCFKLGLRFDDPKMLKRFAQASRPGAYLRIVEEGEIGAGDAIAVEQRPDHDVTIRLVADALLLDETLLKRTLNAPALPESLRGWIEQRAE</sequence>
<comment type="caution">
    <text evidence="2">The sequence shown here is derived from an EMBL/GenBank/DDBJ whole genome shotgun (WGS) entry which is preliminary data.</text>
</comment>
<organism evidence="2 3">
    <name type="scientific">Conexibacter stalactiti</name>
    <dbReference type="NCBI Taxonomy" id="1940611"/>
    <lineage>
        <taxon>Bacteria</taxon>
        <taxon>Bacillati</taxon>
        <taxon>Actinomycetota</taxon>
        <taxon>Thermoleophilia</taxon>
        <taxon>Solirubrobacterales</taxon>
        <taxon>Conexibacteraceae</taxon>
        <taxon>Conexibacter</taxon>
    </lineage>
</organism>
<gene>
    <name evidence="2" type="ORF">R7226_17775</name>
</gene>
<dbReference type="RefSeq" id="WP_318598583.1">
    <property type="nucleotide sequence ID" value="NZ_JAWSTH010000049.1"/>
</dbReference>
<dbReference type="InterPro" id="IPR052353">
    <property type="entry name" value="Benzoxazolinone_Detox_Enz"/>
</dbReference>
<protein>
    <submittedName>
        <fullName evidence="2">MOSC domain-containing protein</fullName>
    </submittedName>
</protein>
<dbReference type="Gene3D" id="2.40.33.20">
    <property type="entry name" value="PK beta-barrel domain-like"/>
    <property type="match status" value="1"/>
</dbReference>
<dbReference type="PANTHER" id="PTHR30212">
    <property type="entry name" value="PROTEIN YIIM"/>
    <property type="match status" value="1"/>
</dbReference>
<accession>A0ABU4HS92</accession>
<feature type="domain" description="MOSC" evidence="1">
    <location>
        <begin position="30"/>
        <end position="165"/>
    </location>
</feature>
<evidence type="ECO:0000313" key="3">
    <source>
        <dbReference type="Proteomes" id="UP001284601"/>
    </source>
</evidence>
<evidence type="ECO:0000259" key="1">
    <source>
        <dbReference type="PROSITE" id="PS51340"/>
    </source>
</evidence>